<dbReference type="Pfam" id="PF04392">
    <property type="entry name" value="ABC_sub_bind"/>
    <property type="match status" value="1"/>
</dbReference>
<dbReference type="RefSeq" id="WP_108949676.1">
    <property type="nucleotide sequence ID" value="NZ_CP022187.1"/>
</dbReference>
<dbReference type="Proteomes" id="UP000244930">
    <property type="component" value="Chromosome"/>
</dbReference>
<organism evidence="1 2">
    <name type="scientific">Parazoarcus communis</name>
    <dbReference type="NCBI Taxonomy" id="41977"/>
    <lineage>
        <taxon>Bacteria</taxon>
        <taxon>Pseudomonadati</taxon>
        <taxon>Pseudomonadota</taxon>
        <taxon>Betaproteobacteria</taxon>
        <taxon>Rhodocyclales</taxon>
        <taxon>Zoogloeaceae</taxon>
        <taxon>Parazoarcus</taxon>
    </lineage>
</organism>
<dbReference type="EMBL" id="CP022187">
    <property type="protein sequence ID" value="AWI75973.1"/>
    <property type="molecule type" value="Genomic_DNA"/>
</dbReference>
<dbReference type="PANTHER" id="PTHR35271">
    <property type="entry name" value="ABC TRANSPORTER, SUBSTRATE-BINDING LIPOPROTEIN-RELATED"/>
    <property type="match status" value="1"/>
</dbReference>
<accession>A0A2U8GRZ7</accession>
<gene>
    <name evidence="1" type="ORF">CEW83_12715</name>
</gene>
<keyword evidence="2" id="KW-1185">Reference proteome</keyword>
<sequence>MRPSGALLWPLAAALILAGGHARAGGQIVVVMRTTDDTHHETLAAIRSGLQTPLPGLQVNAIDISATSTTRFADASVVVSLGSSAAHVVADSQLTQPVVHSLLSESAWQGLPTQPDRAGRPPAVVLDQPAARQVALLELALPDWRRVALLAGPESGPAQRQLTTAAKAAHFEVREATVSTERELFPALQSVLREPAVLIVTPDSRIFNGYTVQNVLLTAYRHRSPVLGFSAAYVRAGALLGLYSTPAQIGQQTADMILRLLDGQSLPPKQAPKAFEVAVNTNVARSLGIALDSAPSLTAALARQEAGGR</sequence>
<evidence type="ECO:0000313" key="1">
    <source>
        <dbReference type="EMBL" id="AWI75973.1"/>
    </source>
</evidence>
<evidence type="ECO:0008006" key="3">
    <source>
        <dbReference type="Google" id="ProtNLM"/>
    </source>
</evidence>
<name>A0A2U8GRZ7_9RHOO</name>
<dbReference type="PANTHER" id="PTHR35271:SF1">
    <property type="entry name" value="ABC TRANSPORTER, SUBSTRATE-BINDING LIPOPROTEIN"/>
    <property type="match status" value="1"/>
</dbReference>
<dbReference type="InterPro" id="IPR007487">
    <property type="entry name" value="ABC_transpt-TYRBP-like"/>
</dbReference>
<reference evidence="1 2" key="1">
    <citation type="submission" date="2017-06" db="EMBL/GenBank/DDBJ databases">
        <title>Azoarcus.</title>
        <authorList>
            <person name="Woo J.-H."/>
            <person name="Kim H.-S."/>
        </authorList>
    </citation>
    <scope>NUCLEOTIDE SEQUENCE [LARGE SCALE GENOMIC DNA]</scope>
    <source>
        <strain evidence="1 2">TSPY31</strain>
    </source>
</reference>
<proteinExistence type="predicted"/>
<dbReference type="AlphaFoldDB" id="A0A2U8GRZ7"/>
<evidence type="ECO:0000313" key="2">
    <source>
        <dbReference type="Proteomes" id="UP000244930"/>
    </source>
</evidence>
<protein>
    <recommendedName>
        <fullName evidence="3">ABC transporter substrate-binding protein</fullName>
    </recommendedName>
</protein>
<dbReference type="Gene3D" id="3.40.50.2300">
    <property type="match status" value="2"/>
</dbReference>
<dbReference type="KEGG" id="acom:CEW83_12715"/>